<gene>
    <name evidence="3" type="primary">EMB2654</name>
    <name evidence="3" type="ORF">SPIL2461_LOCUS18561</name>
</gene>
<evidence type="ECO:0000313" key="4">
    <source>
        <dbReference type="Proteomes" id="UP000649617"/>
    </source>
</evidence>
<feature type="repeat" description="PPR" evidence="2">
    <location>
        <begin position="9"/>
        <end position="43"/>
    </location>
</feature>
<comment type="caution">
    <text evidence="3">The sequence shown here is derived from an EMBL/GenBank/DDBJ whole genome shotgun (WGS) entry which is preliminary data.</text>
</comment>
<keyword evidence="4" id="KW-1185">Reference proteome</keyword>
<name>A0A812WHR5_SYMPI</name>
<keyword evidence="1" id="KW-0677">Repeat</keyword>
<dbReference type="PANTHER" id="PTHR47447:SF17">
    <property type="entry name" value="OS12G0638900 PROTEIN"/>
    <property type="match status" value="1"/>
</dbReference>
<accession>A0A812WHR5</accession>
<dbReference type="PANTHER" id="PTHR47447">
    <property type="entry name" value="OS03G0856100 PROTEIN"/>
    <property type="match status" value="1"/>
</dbReference>
<dbReference type="InterPro" id="IPR002885">
    <property type="entry name" value="PPR_rpt"/>
</dbReference>
<evidence type="ECO:0000313" key="3">
    <source>
        <dbReference type="EMBL" id="CAE7672218.1"/>
    </source>
</evidence>
<reference evidence="3" key="1">
    <citation type="submission" date="2021-02" db="EMBL/GenBank/DDBJ databases">
        <authorList>
            <person name="Dougan E. K."/>
            <person name="Rhodes N."/>
            <person name="Thang M."/>
            <person name="Chan C."/>
        </authorList>
    </citation>
    <scope>NUCLEOTIDE SEQUENCE</scope>
</reference>
<sequence>MEQQQLAPDVVSYGATISACEKGGKWQEALGLLDWMLQIRLLPSDICRFNAAISACEKTGHWEQALALLRALRNAAPSAEVITFNAAISACEKLVLHQPSPVW</sequence>
<dbReference type="Proteomes" id="UP000649617">
    <property type="component" value="Unassembled WGS sequence"/>
</dbReference>
<evidence type="ECO:0000256" key="2">
    <source>
        <dbReference type="PROSITE-ProRule" id="PRU00708"/>
    </source>
</evidence>
<dbReference type="AlphaFoldDB" id="A0A812WHR5"/>
<dbReference type="EMBL" id="CAJNIZ010043901">
    <property type="protein sequence ID" value="CAE7672218.1"/>
    <property type="molecule type" value="Genomic_DNA"/>
</dbReference>
<protein>
    <submittedName>
        <fullName evidence="3">EMB2654 protein</fullName>
    </submittedName>
</protein>
<dbReference type="PROSITE" id="PS51375">
    <property type="entry name" value="PPR"/>
    <property type="match status" value="1"/>
</dbReference>
<proteinExistence type="predicted"/>
<evidence type="ECO:0000256" key="1">
    <source>
        <dbReference type="ARBA" id="ARBA00022737"/>
    </source>
</evidence>
<dbReference type="Pfam" id="PF13812">
    <property type="entry name" value="PPR_3"/>
    <property type="match status" value="1"/>
</dbReference>
<dbReference type="Gene3D" id="1.25.40.10">
    <property type="entry name" value="Tetratricopeptide repeat domain"/>
    <property type="match status" value="1"/>
</dbReference>
<dbReference type="InterPro" id="IPR011990">
    <property type="entry name" value="TPR-like_helical_dom_sf"/>
</dbReference>
<organism evidence="3 4">
    <name type="scientific">Symbiodinium pilosum</name>
    <name type="common">Dinoflagellate</name>
    <dbReference type="NCBI Taxonomy" id="2952"/>
    <lineage>
        <taxon>Eukaryota</taxon>
        <taxon>Sar</taxon>
        <taxon>Alveolata</taxon>
        <taxon>Dinophyceae</taxon>
        <taxon>Suessiales</taxon>
        <taxon>Symbiodiniaceae</taxon>
        <taxon>Symbiodinium</taxon>
    </lineage>
</organism>
<dbReference type="OrthoDB" id="185373at2759"/>